<organism evidence="1">
    <name type="scientific">uncultured Caudovirales phage</name>
    <dbReference type="NCBI Taxonomy" id="2100421"/>
    <lineage>
        <taxon>Viruses</taxon>
        <taxon>Duplodnaviria</taxon>
        <taxon>Heunggongvirae</taxon>
        <taxon>Uroviricota</taxon>
        <taxon>Caudoviricetes</taxon>
        <taxon>Peduoviridae</taxon>
        <taxon>Maltschvirus</taxon>
        <taxon>Maltschvirus maltsch</taxon>
    </lineage>
</organism>
<proteinExistence type="predicted"/>
<dbReference type="EMBL" id="LR796734">
    <property type="protein sequence ID" value="CAB4162808.1"/>
    <property type="molecule type" value="Genomic_DNA"/>
</dbReference>
<evidence type="ECO:0008006" key="2">
    <source>
        <dbReference type="Google" id="ProtNLM"/>
    </source>
</evidence>
<accession>A0A6J5P0D0</accession>
<sequence length="448" mass="45780">MANNVIQIKRSSSTATPTSLNAGELAYSNTSKILFVGSTDGGTVVPIGGARTPGVLTANQALVANATSGIDKIIVANLQPTYIFANGASGTANQVLSSNSSGGVYWSTLSPSVAGSDTQVQYNDGGALAGSSLLTFNKTTGTLTANNFSGNGASVTSVNAATVGGNTASTLRTYSDTVAATAYSNAMADTLSRNGSYTGNNTFGGTNTVFSSNVIVSARVSSNLMPAANATYHLGNNDIRWAEIHAANIHAVTGIFDGNVNITGNLNVAGNVVTTNVQSVIVSDPMIYLAGNNYTSDLVDIGIAANYNDGTNRHTGLFRDHVDGVWKLFYNLTQELSGNNDVDTSDASYRIATLQTYLQSGGLTTNSTSANLIANSTYSVGIVANNLTLSAALVGTSGGTGKSTMTNNAILVGNSTNGYNELSLGTSGYVLQSNGTALVYDLLDGGSF</sequence>
<name>A0A6J5P0D0_9CAUD</name>
<protein>
    <recommendedName>
        <fullName evidence="2">Major tropism determinant N-terminal domain-containing protein</fullName>
    </recommendedName>
</protein>
<gene>
    <name evidence="1" type="ORF">UFOVP787_125</name>
</gene>
<reference evidence="1" key="1">
    <citation type="submission" date="2020-04" db="EMBL/GenBank/DDBJ databases">
        <authorList>
            <person name="Chiriac C."/>
            <person name="Salcher M."/>
            <person name="Ghai R."/>
            <person name="Kavagutti S V."/>
        </authorList>
    </citation>
    <scope>NUCLEOTIDE SEQUENCE</scope>
</reference>
<evidence type="ECO:0000313" key="1">
    <source>
        <dbReference type="EMBL" id="CAB4162808.1"/>
    </source>
</evidence>